<evidence type="ECO:0000256" key="1">
    <source>
        <dbReference type="SAM" id="Phobius"/>
    </source>
</evidence>
<keyword evidence="1" id="KW-0812">Transmembrane</keyword>
<evidence type="ECO:0000313" key="2">
    <source>
        <dbReference type="EMBL" id="TCJ01465.1"/>
    </source>
</evidence>
<dbReference type="RefSeq" id="WP_131238765.1">
    <property type="nucleotide sequence ID" value="NZ_CP183326.1"/>
</dbReference>
<protein>
    <recommendedName>
        <fullName evidence="4">DUF4367 domain-containing protein</fullName>
    </recommendedName>
</protein>
<gene>
    <name evidence="2" type="ORF">E0Y62_23855</name>
</gene>
<dbReference type="OrthoDB" id="2832823at2"/>
<organism evidence="2 3">
    <name type="scientific">Cytobacillus praedii</name>
    <dbReference type="NCBI Taxonomy" id="1742358"/>
    <lineage>
        <taxon>Bacteria</taxon>
        <taxon>Bacillati</taxon>
        <taxon>Bacillota</taxon>
        <taxon>Bacilli</taxon>
        <taxon>Bacillales</taxon>
        <taxon>Bacillaceae</taxon>
        <taxon>Cytobacillus</taxon>
    </lineage>
</organism>
<proteinExistence type="predicted"/>
<feature type="transmembrane region" description="Helical" evidence="1">
    <location>
        <begin position="45"/>
        <end position="67"/>
    </location>
</feature>
<name>A0A4R1AVG3_9BACI</name>
<evidence type="ECO:0008006" key="4">
    <source>
        <dbReference type="Google" id="ProtNLM"/>
    </source>
</evidence>
<dbReference type="Proteomes" id="UP000293846">
    <property type="component" value="Unassembled WGS sequence"/>
</dbReference>
<dbReference type="AlphaFoldDB" id="A0A4R1AVG3"/>
<evidence type="ECO:0000313" key="3">
    <source>
        <dbReference type="Proteomes" id="UP000293846"/>
    </source>
</evidence>
<keyword evidence="3" id="KW-1185">Reference proteome</keyword>
<accession>A0A4R1AVG3</accession>
<keyword evidence="1" id="KW-0472">Membrane</keyword>
<keyword evidence="1" id="KW-1133">Transmembrane helix</keyword>
<comment type="caution">
    <text evidence="2">The sequence shown here is derived from an EMBL/GenBank/DDBJ whole genome shotgun (WGS) entry which is preliminary data.</text>
</comment>
<reference evidence="2 3" key="1">
    <citation type="submission" date="2019-03" db="EMBL/GenBank/DDBJ databases">
        <authorList>
            <person name="Jensen L."/>
            <person name="Storgaard J."/>
            <person name="Sulaj E."/>
            <person name="Schramm A."/>
            <person name="Marshall I.P.G."/>
        </authorList>
    </citation>
    <scope>NUCLEOTIDE SEQUENCE [LARGE SCALE GENOMIC DNA]</scope>
    <source>
        <strain evidence="2 3">2017H2G3</strain>
    </source>
</reference>
<sequence length="203" mass="23406">MKKLSESELSFQELNDIPRSSRQKQQTFQRMMSEISRESDNKRRVLPKVLTGMVSLAACFLFVFIIFSETELNNGTDILSSIDGKEIVQMGLATSKLETSFLPGEEENQKDTFIIDDDNGSKIVFEMLKSAEISTFKPVTDPSYDLLITLTGPEILKIKVWEEEGEVYLKELNKDKYYYVPEEKSKVFFEYASSLPHYIKKPR</sequence>
<dbReference type="EMBL" id="SJTH01000061">
    <property type="protein sequence ID" value="TCJ01465.1"/>
    <property type="molecule type" value="Genomic_DNA"/>
</dbReference>